<gene>
    <name evidence="6" type="ORF">GCM10009855_27170</name>
</gene>
<dbReference type="Pfam" id="PF02899">
    <property type="entry name" value="Phage_int_SAM_1"/>
    <property type="match status" value="1"/>
</dbReference>
<dbReference type="Proteomes" id="UP001501170">
    <property type="component" value="Unassembled WGS sequence"/>
</dbReference>
<dbReference type="EMBL" id="BAAARB010000015">
    <property type="protein sequence ID" value="GAA2385555.1"/>
    <property type="molecule type" value="Genomic_DNA"/>
</dbReference>
<evidence type="ECO:0000259" key="5">
    <source>
        <dbReference type="PROSITE" id="PS51898"/>
    </source>
</evidence>
<dbReference type="Gene3D" id="1.10.443.10">
    <property type="entry name" value="Intergrase catalytic core"/>
    <property type="match status" value="1"/>
</dbReference>
<dbReference type="InterPro" id="IPR050090">
    <property type="entry name" value="Tyrosine_recombinase_XerCD"/>
</dbReference>
<dbReference type="InterPro" id="IPR004107">
    <property type="entry name" value="Integrase_SAM-like_N"/>
</dbReference>
<dbReference type="InterPro" id="IPR011010">
    <property type="entry name" value="DNA_brk_join_enz"/>
</dbReference>
<reference evidence="7" key="1">
    <citation type="journal article" date="2019" name="Int. J. Syst. Evol. Microbiol.">
        <title>The Global Catalogue of Microorganisms (GCM) 10K type strain sequencing project: providing services to taxonomists for standard genome sequencing and annotation.</title>
        <authorList>
            <consortium name="The Broad Institute Genomics Platform"/>
            <consortium name="The Broad Institute Genome Sequencing Center for Infectious Disease"/>
            <person name="Wu L."/>
            <person name="Ma J."/>
        </authorList>
    </citation>
    <scope>NUCLEOTIDE SEQUENCE [LARGE SCALE GENOMIC DNA]</scope>
    <source>
        <strain evidence="7">JCM 16227</strain>
    </source>
</reference>
<dbReference type="PANTHER" id="PTHR30349">
    <property type="entry name" value="PHAGE INTEGRASE-RELATED"/>
    <property type="match status" value="1"/>
</dbReference>
<keyword evidence="7" id="KW-1185">Reference proteome</keyword>
<dbReference type="SUPFAM" id="SSF56349">
    <property type="entry name" value="DNA breaking-rejoining enzymes"/>
    <property type="match status" value="1"/>
</dbReference>
<evidence type="ECO:0000313" key="6">
    <source>
        <dbReference type="EMBL" id="GAA2385555.1"/>
    </source>
</evidence>
<evidence type="ECO:0000256" key="4">
    <source>
        <dbReference type="ARBA" id="ARBA00023172"/>
    </source>
</evidence>
<evidence type="ECO:0000256" key="1">
    <source>
        <dbReference type="ARBA" id="ARBA00008857"/>
    </source>
</evidence>
<dbReference type="InterPro" id="IPR002104">
    <property type="entry name" value="Integrase_catalytic"/>
</dbReference>
<keyword evidence="4" id="KW-0233">DNA recombination</keyword>
<comment type="similarity">
    <text evidence="1">Belongs to the 'phage' integrase family.</text>
</comment>
<evidence type="ECO:0000313" key="7">
    <source>
        <dbReference type="Proteomes" id="UP001501170"/>
    </source>
</evidence>
<dbReference type="InterPro" id="IPR010998">
    <property type="entry name" value="Integrase_recombinase_N"/>
</dbReference>
<evidence type="ECO:0000256" key="2">
    <source>
        <dbReference type="ARBA" id="ARBA00022908"/>
    </source>
</evidence>
<dbReference type="Gene3D" id="1.10.150.130">
    <property type="match status" value="1"/>
</dbReference>
<proteinExistence type="inferred from homology"/>
<dbReference type="InterPro" id="IPR013762">
    <property type="entry name" value="Integrase-like_cat_sf"/>
</dbReference>
<keyword evidence="3" id="KW-0238">DNA-binding</keyword>
<dbReference type="PANTHER" id="PTHR30349:SF41">
    <property type="entry name" value="INTEGRASE_RECOMBINASE PROTEIN MJ0367-RELATED"/>
    <property type="match status" value="1"/>
</dbReference>
<protein>
    <submittedName>
        <fullName evidence="6">Tyrosine-type recombinase/integrase</fullName>
    </submittedName>
</protein>
<dbReference type="PROSITE" id="PS51898">
    <property type="entry name" value="TYR_RECOMBINASE"/>
    <property type="match status" value="1"/>
</dbReference>
<keyword evidence="2" id="KW-0229">DNA integration</keyword>
<dbReference type="Pfam" id="PF00589">
    <property type="entry name" value="Phage_integrase"/>
    <property type="match status" value="1"/>
</dbReference>
<sequence>MARAQRMRFPDRPDSYTVVDDTGLPVLPAHEFLRFLRDQDRSPNTVRGYARGLGYWWTLLEHVGDEWDQFPVSRFGDFLTYLRYGDLPGVTRLSERERWLAESSVATYSAAVLALYTFHADAHHLIEPYERLYSARRTQRWASPYKGFLDGVGPHRDHRRPLYRTRLPNQSATPVLDPAQVVAILDDCAVQTDTGWTGGPVGLRDRLMMAVLAETGMRLGETLSLRHSDFHITGGVTPSIDIVGRDDHPHGLRAKTGARRIYIGDDLAALYTEYVWMLVQMCADVLVENLDSHFVFVNLVRGQQFAPMRVETVYARVDQVRRHHPDTVPADWSPHWLRHTHATALLLNGTPPHVVMRRLGHQDVQTTLSTYGWVTEDAQMRSLSQWKNYVAGWRGIHDT</sequence>
<evidence type="ECO:0000256" key="3">
    <source>
        <dbReference type="ARBA" id="ARBA00023125"/>
    </source>
</evidence>
<feature type="domain" description="Tyr recombinase" evidence="5">
    <location>
        <begin position="171"/>
        <end position="384"/>
    </location>
</feature>
<organism evidence="6 7">
    <name type="scientific">Gordonia cholesterolivorans</name>
    <dbReference type="NCBI Taxonomy" id="559625"/>
    <lineage>
        <taxon>Bacteria</taxon>
        <taxon>Bacillati</taxon>
        <taxon>Actinomycetota</taxon>
        <taxon>Actinomycetes</taxon>
        <taxon>Mycobacteriales</taxon>
        <taxon>Gordoniaceae</taxon>
        <taxon>Gordonia</taxon>
    </lineage>
</organism>
<dbReference type="RefSeq" id="WP_006898140.1">
    <property type="nucleotide sequence ID" value="NZ_BAAARB010000015.1"/>
</dbReference>
<comment type="caution">
    <text evidence="6">The sequence shown here is derived from an EMBL/GenBank/DDBJ whole genome shotgun (WGS) entry which is preliminary data.</text>
</comment>
<name>A0ABN3HR28_9ACTN</name>
<accession>A0ABN3HR28</accession>